<gene>
    <name evidence="4" type="ORF">SE17_04745</name>
</gene>
<dbReference type="PROSITE" id="PS00759">
    <property type="entry name" value="ARGE_DAPE_CPG2_2"/>
    <property type="match status" value="1"/>
</dbReference>
<accession>A0A0P9DW17</accession>
<reference evidence="4 5" key="1">
    <citation type="submission" date="2015-09" db="EMBL/GenBank/DDBJ databases">
        <title>Draft genome sequence of Kouleothrix aurantiaca JCM 19913.</title>
        <authorList>
            <person name="Hemp J."/>
        </authorList>
    </citation>
    <scope>NUCLEOTIDE SEQUENCE [LARGE SCALE GENOMIC DNA]</scope>
    <source>
        <strain evidence="4 5">COM-B</strain>
    </source>
</reference>
<keyword evidence="2" id="KW-0862">Zinc</keyword>
<feature type="non-terminal residue" evidence="4">
    <location>
        <position position="272"/>
    </location>
</feature>
<keyword evidence="1" id="KW-0378">Hydrolase</keyword>
<proteinExistence type="predicted"/>
<dbReference type="Proteomes" id="UP000050509">
    <property type="component" value="Unassembled WGS sequence"/>
</dbReference>
<dbReference type="PANTHER" id="PTHR43808">
    <property type="entry name" value="ACETYLORNITHINE DEACETYLASE"/>
    <property type="match status" value="1"/>
</dbReference>
<comment type="caution">
    <text evidence="4">The sequence shown here is derived from an EMBL/GenBank/DDBJ whole genome shotgun (WGS) entry which is preliminary data.</text>
</comment>
<dbReference type="InterPro" id="IPR011650">
    <property type="entry name" value="Peptidase_M20_dimer"/>
</dbReference>
<dbReference type="InterPro" id="IPR050072">
    <property type="entry name" value="Peptidase_M20A"/>
</dbReference>
<dbReference type="Pfam" id="PF07687">
    <property type="entry name" value="M20_dimer"/>
    <property type="match status" value="1"/>
</dbReference>
<evidence type="ECO:0000313" key="4">
    <source>
        <dbReference type="EMBL" id="KPV54283.1"/>
    </source>
</evidence>
<dbReference type="SUPFAM" id="SSF53187">
    <property type="entry name" value="Zn-dependent exopeptidases"/>
    <property type="match status" value="1"/>
</dbReference>
<sequence length="272" mass="28870">MTDATAALAHLDAPGMIAFLRELVRTPSVFLPGVPGANEQRAAQLVHDLLSEWGWEPRWEEVAPGRPNVIADLHGRAGNSTRTLILEGHTDVVTPGDPTAWSHDTFSGEIVDGRMYGRGTADMKGGVAAMLFAARAIQLAGAPFAGTIRLLVPVDEEGMMLGIKHMVAQGHADGAAGAIICEPEEREVCVAHKGSLRLRLVSHGRIAHGAMPEEGVNALAAMVRLLARVLQLEADEQRAHGVHPLLGKPYITPTIARAPLSGDASQINCLPD</sequence>
<evidence type="ECO:0000313" key="5">
    <source>
        <dbReference type="Proteomes" id="UP000050509"/>
    </source>
</evidence>
<dbReference type="GO" id="GO:0016787">
    <property type="term" value="F:hydrolase activity"/>
    <property type="evidence" value="ECO:0007669"/>
    <property type="project" value="UniProtKB-KW"/>
</dbReference>
<dbReference type="InterPro" id="IPR002933">
    <property type="entry name" value="Peptidase_M20"/>
</dbReference>
<dbReference type="InterPro" id="IPR001261">
    <property type="entry name" value="ArgE/DapE_CS"/>
</dbReference>
<evidence type="ECO:0000256" key="1">
    <source>
        <dbReference type="ARBA" id="ARBA00022801"/>
    </source>
</evidence>
<dbReference type="PANTHER" id="PTHR43808:SF32">
    <property type="entry name" value="ARGE_DAPE-RELATED DEACYLASE"/>
    <property type="match status" value="1"/>
</dbReference>
<dbReference type="Pfam" id="PF01546">
    <property type="entry name" value="Peptidase_M20"/>
    <property type="match status" value="1"/>
</dbReference>
<name>A0A0P9DW17_9CHLR</name>
<organism evidence="4 5">
    <name type="scientific">Kouleothrix aurantiaca</name>
    <dbReference type="NCBI Taxonomy" id="186479"/>
    <lineage>
        <taxon>Bacteria</taxon>
        <taxon>Bacillati</taxon>
        <taxon>Chloroflexota</taxon>
        <taxon>Chloroflexia</taxon>
        <taxon>Chloroflexales</taxon>
        <taxon>Roseiflexineae</taxon>
        <taxon>Roseiflexaceae</taxon>
        <taxon>Kouleothrix</taxon>
    </lineage>
</organism>
<feature type="domain" description="Peptidase M20 dimerisation" evidence="3">
    <location>
        <begin position="190"/>
        <end position="246"/>
    </location>
</feature>
<dbReference type="PATRIC" id="fig|186479.3.peg.10329"/>
<protein>
    <recommendedName>
        <fullName evidence="3">Peptidase M20 dimerisation domain-containing protein</fullName>
    </recommendedName>
</protein>
<dbReference type="Gene3D" id="3.40.630.10">
    <property type="entry name" value="Zn peptidases"/>
    <property type="match status" value="1"/>
</dbReference>
<evidence type="ECO:0000259" key="3">
    <source>
        <dbReference type="Pfam" id="PF07687"/>
    </source>
</evidence>
<keyword evidence="5" id="KW-1185">Reference proteome</keyword>
<dbReference type="Gene3D" id="3.30.70.360">
    <property type="match status" value="1"/>
</dbReference>
<evidence type="ECO:0000256" key="2">
    <source>
        <dbReference type="ARBA" id="ARBA00022833"/>
    </source>
</evidence>
<dbReference type="EMBL" id="LJCR01000082">
    <property type="protein sequence ID" value="KPV54283.1"/>
    <property type="molecule type" value="Genomic_DNA"/>
</dbReference>
<dbReference type="AlphaFoldDB" id="A0A0P9DW17"/>